<name>A0A9E6ZXQ2_9FLAO</name>
<proteinExistence type="predicted"/>
<accession>A0A9E6ZXQ2</accession>
<gene>
    <name evidence="1" type="ORF">MQE35_15295</name>
</gene>
<sequence length="215" mass="25379">MKIITKILAIMLLAGCSSTRLIDSWRNPDYLYFTPQKVLIVGVSHNLTARKIFEVHLKNEFNMRNIEADESYEIFDSDFTNTKQTDEDIQKQLDKVVGKGYDVILISTVKGVDEKTSYTRGHSRVDYTWRRFRGYYLLYQDIYHDPGYYENYRVYNIESALYNIEEDSEKSLVWVASYDLVDPKGIQETVEDYVDKIIKDLEKENLIPRRNKNKP</sequence>
<dbReference type="KEGG" id="fbm:MQE35_15295"/>
<keyword evidence="2" id="KW-1185">Reference proteome</keyword>
<evidence type="ECO:0000313" key="2">
    <source>
        <dbReference type="Proteomes" id="UP000831290"/>
    </source>
</evidence>
<reference evidence="1" key="1">
    <citation type="submission" date="2022-03" db="EMBL/GenBank/DDBJ databases">
        <title>Description of Abyssus ytuae gen. nov., sp. nov., a novel member of the family Flavobacteriaceae isolated from the sediment of Mariana Trench.</title>
        <authorList>
            <person name="Zhang J."/>
            <person name="Xu X."/>
        </authorList>
    </citation>
    <scope>NUCLEOTIDE SEQUENCE</scope>
    <source>
        <strain evidence="1">MT3330</strain>
    </source>
</reference>
<evidence type="ECO:0000313" key="1">
    <source>
        <dbReference type="EMBL" id="UOB17092.1"/>
    </source>
</evidence>
<organism evidence="1 2">
    <name type="scientific">Abyssalbus ytuae</name>
    <dbReference type="NCBI Taxonomy" id="2926907"/>
    <lineage>
        <taxon>Bacteria</taxon>
        <taxon>Pseudomonadati</taxon>
        <taxon>Bacteroidota</taxon>
        <taxon>Flavobacteriia</taxon>
        <taxon>Flavobacteriales</taxon>
        <taxon>Flavobacteriaceae</taxon>
        <taxon>Abyssalbus</taxon>
    </lineage>
</organism>
<protein>
    <submittedName>
        <fullName evidence="1">Uncharacterized protein</fullName>
    </submittedName>
</protein>
<dbReference type="RefSeq" id="WP_255842363.1">
    <property type="nucleotide sequence ID" value="NZ_CP094358.1"/>
</dbReference>
<dbReference type="EMBL" id="CP094358">
    <property type="protein sequence ID" value="UOB17092.1"/>
    <property type="molecule type" value="Genomic_DNA"/>
</dbReference>
<dbReference type="Proteomes" id="UP000831290">
    <property type="component" value="Chromosome"/>
</dbReference>
<dbReference type="AlphaFoldDB" id="A0A9E6ZXQ2"/>